<protein>
    <submittedName>
        <fullName evidence="2">Uncharacterized protein</fullName>
    </submittedName>
</protein>
<organism evidence="2 3">
    <name type="scientific">Gigaspora margarita</name>
    <dbReference type="NCBI Taxonomy" id="4874"/>
    <lineage>
        <taxon>Eukaryota</taxon>
        <taxon>Fungi</taxon>
        <taxon>Fungi incertae sedis</taxon>
        <taxon>Mucoromycota</taxon>
        <taxon>Glomeromycotina</taxon>
        <taxon>Glomeromycetes</taxon>
        <taxon>Diversisporales</taxon>
        <taxon>Gigasporaceae</taxon>
        <taxon>Gigaspora</taxon>
    </lineage>
</organism>
<name>A0A8H4A227_GIGMA</name>
<evidence type="ECO:0000256" key="1">
    <source>
        <dbReference type="SAM" id="MobiDB-lite"/>
    </source>
</evidence>
<feature type="compositionally biased region" description="Polar residues" evidence="1">
    <location>
        <begin position="1"/>
        <end position="29"/>
    </location>
</feature>
<feature type="region of interest" description="Disordered" evidence="1">
    <location>
        <begin position="1"/>
        <end position="30"/>
    </location>
</feature>
<keyword evidence="3" id="KW-1185">Reference proteome</keyword>
<accession>A0A8H4A227</accession>
<evidence type="ECO:0000313" key="3">
    <source>
        <dbReference type="Proteomes" id="UP000439903"/>
    </source>
</evidence>
<evidence type="ECO:0000313" key="2">
    <source>
        <dbReference type="EMBL" id="KAF0390614.1"/>
    </source>
</evidence>
<gene>
    <name evidence="2" type="ORF">F8M41_010802</name>
</gene>
<reference evidence="2 3" key="1">
    <citation type="journal article" date="2019" name="Environ. Microbiol.">
        <title>At the nexus of three kingdoms: the genome of the mycorrhizal fungus Gigaspora margarita provides insights into plant, endobacterial and fungal interactions.</title>
        <authorList>
            <person name="Venice F."/>
            <person name="Ghignone S."/>
            <person name="Salvioli di Fossalunga A."/>
            <person name="Amselem J."/>
            <person name="Novero M."/>
            <person name="Xianan X."/>
            <person name="Sedzielewska Toro K."/>
            <person name="Morin E."/>
            <person name="Lipzen A."/>
            <person name="Grigoriev I.V."/>
            <person name="Henrissat B."/>
            <person name="Martin F.M."/>
            <person name="Bonfante P."/>
        </authorList>
    </citation>
    <scope>NUCLEOTIDE SEQUENCE [LARGE SCALE GENOMIC DNA]</scope>
    <source>
        <strain evidence="2 3">BEG34</strain>
    </source>
</reference>
<dbReference type="Proteomes" id="UP000439903">
    <property type="component" value="Unassembled WGS sequence"/>
</dbReference>
<sequence>MPYSNSVPDNSQNYAASNLPSNSGLNIPQTVPPNFPMVNVPNSTSYNNLNLGFSSNPANQQQEALQALLSLAAKLPLVNNPTKDEEQNYHYIPEIEESSLEDSTEFEETPGVKDPFLNLADHMVLLKSQLKSELPTSLNANNVAFTIDKDIKFENSNCMDDKSKPTTLDTINISFSSRGTITFENLNNSLAPKLNSTPPRRYKRKEFSIPSPNPNNLPAIVYYDVTTSSLTKNPKTAIDLPLLYAELDLAESSDASIEWCGASYPTKKKKENSYESDADDSLDEEKRKLKIRKEKKRPLSVIYLYDDNGNVYLREDKVSMDPRGYLFQENLGGKSEPIPDLFDYYHGEEVNKKNIFSIGDIEPGQYNKLQELLKQ</sequence>
<dbReference type="OrthoDB" id="2492910at2759"/>
<dbReference type="EMBL" id="WTPW01002233">
    <property type="protein sequence ID" value="KAF0390614.1"/>
    <property type="molecule type" value="Genomic_DNA"/>
</dbReference>
<proteinExistence type="predicted"/>
<dbReference type="AlphaFoldDB" id="A0A8H4A227"/>
<comment type="caution">
    <text evidence="2">The sequence shown here is derived from an EMBL/GenBank/DDBJ whole genome shotgun (WGS) entry which is preliminary data.</text>
</comment>